<name>A0A832M335_9CYAN</name>
<accession>A0A832M335</accession>
<organism evidence="1">
    <name type="scientific">Oscillatoriales cyanobacterium SpSt-402</name>
    <dbReference type="NCBI Taxonomy" id="2282168"/>
    <lineage>
        <taxon>Bacteria</taxon>
        <taxon>Bacillati</taxon>
        <taxon>Cyanobacteriota</taxon>
        <taxon>Cyanophyceae</taxon>
        <taxon>Oscillatoriophycideae</taxon>
        <taxon>Oscillatoriales</taxon>
    </lineage>
</organism>
<proteinExistence type="predicted"/>
<comment type="caution">
    <text evidence="1">The sequence shown here is derived from an EMBL/GenBank/DDBJ whole genome shotgun (WGS) entry which is preliminary data.</text>
</comment>
<reference evidence="1" key="1">
    <citation type="journal article" date="2020" name="mSystems">
        <title>Genome- and Community-Level Interaction Insights into Carbon Utilization and Element Cycling Functions of Hydrothermarchaeota in Hydrothermal Sediment.</title>
        <authorList>
            <person name="Zhou Z."/>
            <person name="Liu Y."/>
            <person name="Xu W."/>
            <person name="Pan J."/>
            <person name="Luo Z.H."/>
            <person name="Li M."/>
        </authorList>
    </citation>
    <scope>NUCLEOTIDE SEQUENCE [LARGE SCALE GENOMIC DNA]</scope>
    <source>
        <strain evidence="1">SpSt-402</strain>
    </source>
</reference>
<protein>
    <submittedName>
        <fullName evidence="1">Uncharacterized protein</fullName>
    </submittedName>
</protein>
<dbReference type="EMBL" id="DSRD01000663">
    <property type="protein sequence ID" value="HGW94713.1"/>
    <property type="molecule type" value="Genomic_DNA"/>
</dbReference>
<gene>
    <name evidence="1" type="ORF">ENR47_10590</name>
</gene>
<sequence>MSRNFPDLTSSLEWNLVGRDTLLATIPEFGDIIPIPRKSYFIENSHVLMIGCRSNSAPSRWYTAGWAEQVLPVSPSFTSDFVAAAQATSQRLRLGIQNLVVFPKYVPSYILQISFPRWMRDISLEVWQYDGPDVEGPISNQLVSYQIPASTSSVLLLPEREIRKGAVVVNNSTADLYLNLGPTADFVDYLALLVPGGYYETPFNYAGPISGIWTAAVATATVKEFF</sequence>
<evidence type="ECO:0000313" key="1">
    <source>
        <dbReference type="EMBL" id="HGW94713.1"/>
    </source>
</evidence>
<dbReference type="AlphaFoldDB" id="A0A832M335"/>